<accession>A0A4Y2MK30</accession>
<protein>
    <submittedName>
        <fullName evidence="2">Uncharacterized protein</fullName>
    </submittedName>
</protein>
<proteinExistence type="predicted"/>
<reference evidence="2 3" key="1">
    <citation type="journal article" date="2019" name="Sci. Rep.">
        <title>Orb-weaving spider Araneus ventricosus genome elucidates the spidroin gene catalogue.</title>
        <authorList>
            <person name="Kono N."/>
            <person name="Nakamura H."/>
            <person name="Ohtoshi R."/>
            <person name="Moran D.A.P."/>
            <person name="Shinohara A."/>
            <person name="Yoshida Y."/>
            <person name="Fujiwara M."/>
            <person name="Mori M."/>
            <person name="Tomita M."/>
            <person name="Arakawa K."/>
        </authorList>
    </citation>
    <scope>NUCLEOTIDE SEQUENCE [LARGE SCALE GENOMIC DNA]</scope>
</reference>
<feature type="region of interest" description="Disordered" evidence="1">
    <location>
        <begin position="1"/>
        <end position="33"/>
    </location>
</feature>
<sequence>MEVGQADWRNGSWQEREDPEQENGETREIEQTDWIDEVKGEVQRKIDEVEEKVQTSEDVKRE</sequence>
<feature type="compositionally biased region" description="Basic and acidic residues" evidence="1">
    <location>
        <begin position="24"/>
        <end position="33"/>
    </location>
</feature>
<evidence type="ECO:0000256" key="1">
    <source>
        <dbReference type="SAM" id="MobiDB-lite"/>
    </source>
</evidence>
<feature type="non-terminal residue" evidence="2">
    <location>
        <position position="62"/>
    </location>
</feature>
<dbReference type="EMBL" id="BGPR01123644">
    <property type="protein sequence ID" value="GBN27505.1"/>
    <property type="molecule type" value="Genomic_DNA"/>
</dbReference>
<gene>
    <name evidence="2" type="ORF">AVEN_100304_1</name>
</gene>
<dbReference type="Proteomes" id="UP000499080">
    <property type="component" value="Unassembled WGS sequence"/>
</dbReference>
<name>A0A4Y2MK30_ARAVE</name>
<comment type="caution">
    <text evidence="2">The sequence shown here is derived from an EMBL/GenBank/DDBJ whole genome shotgun (WGS) entry which is preliminary data.</text>
</comment>
<organism evidence="2 3">
    <name type="scientific">Araneus ventricosus</name>
    <name type="common">Orbweaver spider</name>
    <name type="synonym">Epeira ventricosa</name>
    <dbReference type="NCBI Taxonomy" id="182803"/>
    <lineage>
        <taxon>Eukaryota</taxon>
        <taxon>Metazoa</taxon>
        <taxon>Ecdysozoa</taxon>
        <taxon>Arthropoda</taxon>
        <taxon>Chelicerata</taxon>
        <taxon>Arachnida</taxon>
        <taxon>Araneae</taxon>
        <taxon>Araneomorphae</taxon>
        <taxon>Entelegynae</taxon>
        <taxon>Araneoidea</taxon>
        <taxon>Araneidae</taxon>
        <taxon>Araneus</taxon>
    </lineage>
</organism>
<dbReference type="AlphaFoldDB" id="A0A4Y2MK30"/>
<evidence type="ECO:0000313" key="3">
    <source>
        <dbReference type="Proteomes" id="UP000499080"/>
    </source>
</evidence>
<keyword evidence="3" id="KW-1185">Reference proteome</keyword>
<evidence type="ECO:0000313" key="2">
    <source>
        <dbReference type="EMBL" id="GBN27505.1"/>
    </source>
</evidence>